<gene>
    <name evidence="3" type="ORF">PDUR_21780</name>
</gene>
<dbReference type="CDD" id="cd00143">
    <property type="entry name" value="PP2Cc"/>
    <property type="match status" value="1"/>
</dbReference>
<evidence type="ECO:0000313" key="4">
    <source>
        <dbReference type="Proteomes" id="UP000029409"/>
    </source>
</evidence>
<proteinExistence type="predicted"/>
<dbReference type="Gene3D" id="3.60.40.10">
    <property type="entry name" value="PPM-type phosphatase domain"/>
    <property type="match status" value="1"/>
</dbReference>
<evidence type="ECO:0000256" key="1">
    <source>
        <dbReference type="SAM" id="Phobius"/>
    </source>
</evidence>
<protein>
    <submittedName>
        <fullName evidence="3">Serine/threonine protein phosphatase</fullName>
    </submittedName>
</protein>
<dbReference type="AlphaFoldDB" id="A0A089IZ53"/>
<dbReference type="SMART" id="SM00332">
    <property type="entry name" value="PP2Cc"/>
    <property type="match status" value="1"/>
</dbReference>
<reference evidence="3 4" key="1">
    <citation type="submission" date="2014-08" db="EMBL/GenBank/DDBJ databases">
        <title>Comparative genomics of the Paenibacillus odorifer group.</title>
        <authorList>
            <person name="den Bakker H.C."/>
            <person name="Tsai Y.-C."/>
            <person name="Martin N."/>
            <person name="Korlach J."/>
            <person name="Wiedmann M."/>
        </authorList>
    </citation>
    <scope>NUCLEOTIDE SEQUENCE [LARGE SCALE GENOMIC DNA]</scope>
    <source>
        <strain evidence="3 4">DSM 1735</strain>
    </source>
</reference>
<dbReference type="RefSeq" id="WP_042208034.1">
    <property type="nucleotide sequence ID" value="NZ_CP009288.1"/>
</dbReference>
<keyword evidence="4" id="KW-1185">Reference proteome</keyword>
<keyword evidence="1" id="KW-0472">Membrane</keyword>
<feature type="transmembrane region" description="Helical" evidence="1">
    <location>
        <begin position="6"/>
        <end position="30"/>
    </location>
</feature>
<dbReference type="EMBL" id="CP009288">
    <property type="protein sequence ID" value="AIQ14239.1"/>
    <property type="molecule type" value="Genomic_DNA"/>
</dbReference>
<dbReference type="STRING" id="44251.PDUR_21780"/>
<keyword evidence="1" id="KW-0812">Transmembrane</keyword>
<feature type="domain" description="PPM-type phosphatase" evidence="2">
    <location>
        <begin position="47"/>
        <end position="285"/>
    </location>
</feature>
<dbReference type="InterPro" id="IPR001932">
    <property type="entry name" value="PPM-type_phosphatase-like_dom"/>
</dbReference>
<dbReference type="InterPro" id="IPR036457">
    <property type="entry name" value="PPM-type-like_dom_sf"/>
</dbReference>
<evidence type="ECO:0000259" key="2">
    <source>
        <dbReference type="PROSITE" id="PS51746"/>
    </source>
</evidence>
<evidence type="ECO:0000313" key="3">
    <source>
        <dbReference type="EMBL" id="AIQ14239.1"/>
    </source>
</evidence>
<dbReference type="SUPFAM" id="SSF81606">
    <property type="entry name" value="PP2C-like"/>
    <property type="match status" value="1"/>
</dbReference>
<dbReference type="OrthoDB" id="9801841at2"/>
<dbReference type="eggNOG" id="COG0631">
    <property type="taxonomic scope" value="Bacteria"/>
</dbReference>
<name>A0A089IZ53_PAEDU</name>
<dbReference type="KEGG" id="pdu:PDUR_21780"/>
<dbReference type="PROSITE" id="PS51746">
    <property type="entry name" value="PPM_2"/>
    <property type="match status" value="1"/>
</dbReference>
<dbReference type="Proteomes" id="UP000029409">
    <property type="component" value="Chromosome"/>
</dbReference>
<accession>A0A089IZ53</accession>
<keyword evidence="1" id="KW-1133">Transmembrane helix</keyword>
<organism evidence="3 4">
    <name type="scientific">Paenibacillus durus</name>
    <name type="common">Paenibacillus azotofixans</name>
    <dbReference type="NCBI Taxonomy" id="44251"/>
    <lineage>
        <taxon>Bacteria</taxon>
        <taxon>Bacillati</taxon>
        <taxon>Bacillota</taxon>
        <taxon>Bacilli</taxon>
        <taxon>Bacillales</taxon>
        <taxon>Paenibacillaceae</taxon>
        <taxon>Paenibacillus</taxon>
    </lineage>
</organism>
<sequence>MNYENAVDFYIVVAIAVCIIIALLIIRFGFIAPIAPRRRLGKAGAIRIGNGQTIGRRAEQDDYFASMTTPVGTLAVVADGISGLQNGRMSSTLAVTTFTREFAKVERADELEEYFARAAQKSNREILQNLNGQGGGTTLAAAVITGGKLHYGAVGDSLITLFRNGEFVPVNSKHTAETLLEEKVLTGEMSREEAVSSPVRRQLTNYLGYEGFERMEIGEDPVPLRADDLVLLASDGVHEALTEIELEQILLQQKTPQDMAEDIIDAIEAKGLRGQDNATVVILREDAC</sequence>
<dbReference type="SMART" id="SM00331">
    <property type="entry name" value="PP2C_SIG"/>
    <property type="match status" value="1"/>
</dbReference>
<dbReference type="Pfam" id="PF13672">
    <property type="entry name" value="PP2C_2"/>
    <property type="match status" value="1"/>
</dbReference>